<dbReference type="Pfam" id="PF13602">
    <property type="entry name" value="ADH_zinc_N_2"/>
    <property type="match status" value="1"/>
</dbReference>
<dbReference type="AlphaFoldDB" id="A0A6B3C2K2"/>
<sequence length="99" mass="10844">MLLDFLPLLAKPAFWNYLPTGRHASFYDVWAGAGKPDSAKREAFRARMRTDLTHVFGLLRDGVLTARIAARFPLSEAAAAMELAESSGRTALGKIILVP</sequence>
<name>A0A6B3C2K2_9ACTN</name>
<reference evidence="1" key="1">
    <citation type="submission" date="2020-01" db="EMBL/GenBank/DDBJ databases">
        <title>Insect and environment-associated Actinomycetes.</title>
        <authorList>
            <person name="Currrie C."/>
            <person name="Chevrette M."/>
            <person name="Carlson C."/>
            <person name="Stubbendieck R."/>
            <person name="Wendt-Pienkowski E."/>
        </authorList>
    </citation>
    <scope>NUCLEOTIDE SEQUENCE</scope>
    <source>
        <strain evidence="1">SID12501</strain>
    </source>
</reference>
<dbReference type="EMBL" id="JAAGLU010000034">
    <property type="protein sequence ID" value="NEC90674.1"/>
    <property type="molecule type" value="Genomic_DNA"/>
</dbReference>
<protein>
    <submittedName>
        <fullName evidence="1">Zinc-binding dehydrogenase</fullName>
    </submittedName>
</protein>
<proteinExistence type="predicted"/>
<organism evidence="1">
    <name type="scientific">Streptomyces sp. SID12501</name>
    <dbReference type="NCBI Taxonomy" id="2706042"/>
    <lineage>
        <taxon>Bacteria</taxon>
        <taxon>Bacillati</taxon>
        <taxon>Actinomycetota</taxon>
        <taxon>Actinomycetes</taxon>
        <taxon>Kitasatosporales</taxon>
        <taxon>Streptomycetaceae</taxon>
        <taxon>Streptomyces</taxon>
    </lineage>
</organism>
<gene>
    <name evidence="1" type="ORF">G3I71_33870</name>
</gene>
<dbReference type="Gene3D" id="3.90.180.10">
    <property type="entry name" value="Medium-chain alcohol dehydrogenases, catalytic domain"/>
    <property type="match status" value="1"/>
</dbReference>
<comment type="caution">
    <text evidence="1">The sequence shown here is derived from an EMBL/GenBank/DDBJ whole genome shotgun (WGS) entry which is preliminary data.</text>
</comment>
<evidence type="ECO:0000313" key="1">
    <source>
        <dbReference type="EMBL" id="NEC90674.1"/>
    </source>
</evidence>
<accession>A0A6B3C2K2</accession>